<dbReference type="InterPro" id="IPR036259">
    <property type="entry name" value="MFS_trans_sf"/>
</dbReference>
<evidence type="ECO:0000256" key="4">
    <source>
        <dbReference type="ARBA" id="ARBA00023136"/>
    </source>
</evidence>
<comment type="subcellular location">
    <subcellularLocation>
        <location evidence="1">Membrane</location>
        <topology evidence="1">Multi-pass membrane protein</topology>
    </subcellularLocation>
</comment>
<dbReference type="EMBL" id="JAZGQO010000014">
    <property type="protein sequence ID" value="KAK6170919.1"/>
    <property type="molecule type" value="Genomic_DNA"/>
</dbReference>
<dbReference type="GO" id="GO:0022857">
    <property type="term" value="F:transmembrane transporter activity"/>
    <property type="evidence" value="ECO:0007669"/>
    <property type="project" value="InterPro"/>
</dbReference>
<feature type="transmembrane region" description="Helical" evidence="5">
    <location>
        <begin position="126"/>
        <end position="147"/>
    </location>
</feature>
<dbReference type="InterPro" id="IPR005829">
    <property type="entry name" value="Sugar_transporter_CS"/>
</dbReference>
<evidence type="ECO:0000256" key="5">
    <source>
        <dbReference type="SAM" id="Phobius"/>
    </source>
</evidence>
<reference evidence="7 8" key="1">
    <citation type="submission" date="2024-01" db="EMBL/GenBank/DDBJ databases">
        <title>The genome of the rayed Mediterranean limpet Patella caerulea (Linnaeus, 1758).</title>
        <authorList>
            <person name="Anh-Thu Weber A."/>
            <person name="Halstead-Nussloch G."/>
        </authorList>
    </citation>
    <scope>NUCLEOTIDE SEQUENCE [LARGE SCALE GENOMIC DNA]</scope>
    <source>
        <strain evidence="7">AATW-2023a</strain>
        <tissue evidence="7">Whole specimen</tissue>
    </source>
</reference>
<feature type="domain" description="Major facilitator superfamily (MFS) profile" evidence="6">
    <location>
        <begin position="68"/>
        <end position="505"/>
    </location>
</feature>
<feature type="transmembrane region" description="Helical" evidence="5">
    <location>
        <begin position="215"/>
        <end position="238"/>
    </location>
</feature>
<feature type="transmembrane region" description="Helical" evidence="5">
    <location>
        <begin position="388"/>
        <end position="405"/>
    </location>
</feature>
<feature type="transmembrane region" description="Helical" evidence="5">
    <location>
        <begin position="355"/>
        <end position="376"/>
    </location>
</feature>
<dbReference type="AlphaFoldDB" id="A0AAN8J7K5"/>
<name>A0AAN8J7K5_PATCE</name>
<dbReference type="PANTHER" id="PTHR24064">
    <property type="entry name" value="SOLUTE CARRIER FAMILY 22 MEMBER"/>
    <property type="match status" value="1"/>
</dbReference>
<organism evidence="7 8">
    <name type="scientific">Patella caerulea</name>
    <name type="common">Rayed Mediterranean limpet</name>
    <dbReference type="NCBI Taxonomy" id="87958"/>
    <lineage>
        <taxon>Eukaryota</taxon>
        <taxon>Metazoa</taxon>
        <taxon>Spiralia</taxon>
        <taxon>Lophotrochozoa</taxon>
        <taxon>Mollusca</taxon>
        <taxon>Gastropoda</taxon>
        <taxon>Patellogastropoda</taxon>
        <taxon>Patelloidea</taxon>
        <taxon>Patellidae</taxon>
        <taxon>Patella</taxon>
    </lineage>
</organism>
<dbReference type="Proteomes" id="UP001347796">
    <property type="component" value="Unassembled WGS sequence"/>
</dbReference>
<dbReference type="CDD" id="cd17317">
    <property type="entry name" value="MFS_SLC22"/>
    <property type="match status" value="1"/>
</dbReference>
<keyword evidence="8" id="KW-1185">Reference proteome</keyword>
<dbReference type="PROSITE" id="PS51257">
    <property type="entry name" value="PROKAR_LIPOPROTEIN"/>
    <property type="match status" value="1"/>
</dbReference>
<dbReference type="InterPro" id="IPR020846">
    <property type="entry name" value="MFS_dom"/>
</dbReference>
<evidence type="ECO:0000313" key="8">
    <source>
        <dbReference type="Proteomes" id="UP001347796"/>
    </source>
</evidence>
<evidence type="ECO:0000256" key="1">
    <source>
        <dbReference type="ARBA" id="ARBA00004141"/>
    </source>
</evidence>
<sequence length="553" mass="61367">MKFDDILEHLGDFGPYQKRLYILVCLPAIIVACQVLLPVFILDIPAHRCAVPSLSNDTYAIQGTWHQDLINQSIPSSKDGWSKCNVYSYNKDGNRTEVGCNKWVYDQSQYESTFTTEVDMICDRSFYRSLANMILFAGNLVGTFGLGMVSDFIGRKKTLLLSIVLWSGTGIGTAFCTAFESFSTLRFFSGISMSGTFMTSFVIGFELVGPTKRTIAGIGIMLFWAIGLFSLAILAYLIRNWRTLTLITTVPSVVFLSYWWLLPESARWLLSKGRGGEAEEIIRNAAKVNKVELPTELFDESTTHKKEEPTAKIWQLFTTPSLLFRTLIVFFNWFVVSTIYYGLGLNVSNLSGDSYLNFTIANIAETVSYALCILLLDRLGRKVLHSSAMLLGGIACLATMFPVIYGDKSHVWITITLSMIGKLGASGAFAIIYIFSGELFPTVLRHSALGVSATFSRLGGMVSPYIADLGLLVGGDLKTALPLIVFGSTTIAAGILSLFLPETLNRKLPETIEDVKLFSREKKSERDYELNDVYDDDEASWKYIPAIISDGKL</sequence>
<feature type="transmembrane region" description="Helical" evidence="5">
    <location>
        <begin position="20"/>
        <end position="42"/>
    </location>
</feature>
<evidence type="ECO:0000256" key="2">
    <source>
        <dbReference type="ARBA" id="ARBA00022692"/>
    </source>
</evidence>
<comment type="caution">
    <text evidence="7">The sequence shown here is derived from an EMBL/GenBank/DDBJ whole genome shotgun (WGS) entry which is preliminary data.</text>
</comment>
<dbReference type="Pfam" id="PF00083">
    <property type="entry name" value="Sugar_tr"/>
    <property type="match status" value="1"/>
</dbReference>
<feature type="transmembrane region" description="Helical" evidence="5">
    <location>
        <begin position="447"/>
        <end position="467"/>
    </location>
</feature>
<feature type="transmembrane region" description="Helical" evidence="5">
    <location>
        <begin position="244"/>
        <end position="262"/>
    </location>
</feature>
<proteinExistence type="predicted"/>
<keyword evidence="4 5" id="KW-0472">Membrane</keyword>
<feature type="transmembrane region" description="Helical" evidence="5">
    <location>
        <begin position="322"/>
        <end position="343"/>
    </location>
</feature>
<dbReference type="PROSITE" id="PS00216">
    <property type="entry name" value="SUGAR_TRANSPORT_1"/>
    <property type="match status" value="1"/>
</dbReference>
<evidence type="ECO:0000259" key="6">
    <source>
        <dbReference type="PROSITE" id="PS50850"/>
    </source>
</evidence>
<dbReference type="SUPFAM" id="SSF103473">
    <property type="entry name" value="MFS general substrate transporter"/>
    <property type="match status" value="1"/>
</dbReference>
<dbReference type="PROSITE" id="PS50850">
    <property type="entry name" value="MFS"/>
    <property type="match status" value="1"/>
</dbReference>
<feature type="transmembrane region" description="Helical" evidence="5">
    <location>
        <begin position="187"/>
        <end position="208"/>
    </location>
</feature>
<dbReference type="Gene3D" id="1.20.1250.20">
    <property type="entry name" value="MFS general substrate transporter like domains"/>
    <property type="match status" value="1"/>
</dbReference>
<keyword evidence="3 5" id="KW-1133">Transmembrane helix</keyword>
<dbReference type="GO" id="GO:0016020">
    <property type="term" value="C:membrane"/>
    <property type="evidence" value="ECO:0007669"/>
    <property type="project" value="UniProtKB-SubCell"/>
</dbReference>
<feature type="transmembrane region" description="Helical" evidence="5">
    <location>
        <begin position="159"/>
        <end position="181"/>
    </location>
</feature>
<accession>A0AAN8J7K5</accession>
<evidence type="ECO:0000256" key="3">
    <source>
        <dbReference type="ARBA" id="ARBA00022989"/>
    </source>
</evidence>
<feature type="transmembrane region" description="Helical" evidence="5">
    <location>
        <begin position="411"/>
        <end position="435"/>
    </location>
</feature>
<keyword evidence="2 5" id="KW-0812">Transmembrane</keyword>
<protein>
    <recommendedName>
        <fullName evidence="6">Major facilitator superfamily (MFS) profile domain-containing protein</fullName>
    </recommendedName>
</protein>
<gene>
    <name evidence="7" type="ORF">SNE40_019202</name>
</gene>
<feature type="transmembrane region" description="Helical" evidence="5">
    <location>
        <begin position="479"/>
        <end position="500"/>
    </location>
</feature>
<evidence type="ECO:0000313" key="7">
    <source>
        <dbReference type="EMBL" id="KAK6170919.1"/>
    </source>
</evidence>
<dbReference type="InterPro" id="IPR005828">
    <property type="entry name" value="MFS_sugar_transport-like"/>
</dbReference>